<dbReference type="SUPFAM" id="SSF49464">
    <property type="entry name" value="Carboxypeptidase regulatory domain-like"/>
    <property type="match status" value="1"/>
</dbReference>
<organism evidence="9 10">
    <name type="scientific">Algibacter lectus</name>
    <dbReference type="NCBI Taxonomy" id="221126"/>
    <lineage>
        <taxon>Bacteria</taxon>
        <taxon>Pseudomonadati</taxon>
        <taxon>Bacteroidota</taxon>
        <taxon>Flavobacteriia</taxon>
        <taxon>Flavobacteriales</taxon>
        <taxon>Flavobacteriaceae</taxon>
        <taxon>Algibacter</taxon>
    </lineage>
</organism>
<dbReference type="InterPro" id="IPR039426">
    <property type="entry name" value="TonB-dep_rcpt-like"/>
</dbReference>
<keyword evidence="4 7" id="KW-0812">Transmembrane</keyword>
<evidence type="ECO:0000313" key="9">
    <source>
        <dbReference type="EMBL" id="GAL64757.1"/>
    </source>
</evidence>
<dbReference type="NCBIfam" id="TIGR04056">
    <property type="entry name" value="OMP_RagA_SusC"/>
    <property type="match status" value="1"/>
</dbReference>
<sequence length="1003" mass="110654">MSAQINVAGLVTDQDGFPLPGATVLEQGTNNGTTTDFDGNFKITVKNESSNIEVSYIGYVSTLINVGTGTNIKVVLKEDIAELNEVVVVGYGSVKKSDLTGSVASVKMDKLPVRATNSIDGLLQGQVAGVQVLSPSDDPGAGSVIRIRGGSSLRGGNDPLVVVDGFPIGTAGDLKQISPQDIASMEVLKDASASAIYGSRGANGVILITTKKGSKNKTEVSFSQQNTFSSFTSDLNLWRDPALMAELSNEARVNGGFVPVYIGAKDANGVYYPSVQELNNGSWPYNTAWDDIVFRDPVSNNTNLAIRSQTEKTQFSLSTTYYTNEGVYKGDDYEKLNFNLNVTHKIWDDKATVGTNVIYSKGKRNNNGDLAYWRNPIFPVYDDAGDYFLVGNNDFSHPVALTNHRKNKNKFKDFIGSAFIDVQLLSTLNLRTQLNHKFGNSIGDYYNPKVFTEDGTFNNGSGGINNWESNETVSETFLTFNKEFNEKHVFSAMGGFSYQYYTSRTSELKAFNFLNESLGNGNLAAGNPDQQAVSNSLVETTMYSYLGRLNYTFDDKYLATFTMRSDGSSKFGENNKWAMFPSGALGWKIHKEKFISDLNVFNELKIRGSYGISGNQGISPYLINSRYGQDQYYVNGRWQTTIGPGYVVGQDAQSGKKTWGGIPNPDLKWETTSQLNIGGDFAFFDRKLKVTLDYYDKYTTDLLRERLLSPSSSYDRMWVNDGEIQNKGAELTLDGIIARKDNWGLSGSLILAKNKNKVVSLGDEVSSGLNTDALSGMKYEFSGSVVEAFRSVPNILAVGQPINVFYGYQVDGIVQTRAEGLAAGLIGDAAQPGEFKYLDLNEDGVIDGDDRTIIGDPNPDFQASLNLQAHYNRFDLSLFFNGSFGQDVFNTQSFNEPSSRPLRWTQDNLTNNYPSLREGRNVLMSDWFIEEGSFVRLQNFSLGYKLEDMKNVGFKSGRLFVNGTNLFTITDFKGYDPEVGSNGIYWGGYPKLRNWTIGLELTF</sequence>
<dbReference type="PROSITE" id="PS52016">
    <property type="entry name" value="TONB_DEPENDENT_REC_3"/>
    <property type="match status" value="1"/>
</dbReference>
<evidence type="ECO:0000256" key="2">
    <source>
        <dbReference type="ARBA" id="ARBA00022448"/>
    </source>
</evidence>
<dbReference type="Pfam" id="PF13715">
    <property type="entry name" value="CarbopepD_reg_2"/>
    <property type="match status" value="1"/>
</dbReference>
<keyword evidence="2 7" id="KW-0813">Transport</keyword>
<dbReference type="NCBIfam" id="TIGR04057">
    <property type="entry name" value="SusC_RagA_signa"/>
    <property type="match status" value="1"/>
</dbReference>
<evidence type="ECO:0000256" key="5">
    <source>
        <dbReference type="ARBA" id="ARBA00023136"/>
    </source>
</evidence>
<evidence type="ECO:0000256" key="4">
    <source>
        <dbReference type="ARBA" id="ARBA00022692"/>
    </source>
</evidence>
<evidence type="ECO:0000256" key="7">
    <source>
        <dbReference type="PROSITE-ProRule" id="PRU01360"/>
    </source>
</evidence>
<keyword evidence="6 7" id="KW-0998">Cell outer membrane</keyword>
<gene>
    <name evidence="9" type="ORF">JCM19300_115</name>
</gene>
<evidence type="ECO:0000256" key="6">
    <source>
        <dbReference type="ARBA" id="ARBA00023237"/>
    </source>
</evidence>
<dbReference type="InterPro" id="IPR036942">
    <property type="entry name" value="Beta-barrel_TonB_sf"/>
</dbReference>
<dbReference type="FunFam" id="2.170.130.10:FF:000008">
    <property type="entry name" value="SusC/RagA family TonB-linked outer membrane protein"/>
    <property type="match status" value="1"/>
</dbReference>
<evidence type="ECO:0000259" key="8">
    <source>
        <dbReference type="Pfam" id="PF07715"/>
    </source>
</evidence>
<dbReference type="Gene3D" id="2.170.130.10">
    <property type="entry name" value="TonB-dependent receptor, plug domain"/>
    <property type="match status" value="1"/>
</dbReference>
<dbReference type="EMBL" id="BBNQ01000022">
    <property type="protein sequence ID" value="GAL64757.1"/>
    <property type="molecule type" value="Genomic_DNA"/>
</dbReference>
<evidence type="ECO:0000313" key="10">
    <source>
        <dbReference type="Proteomes" id="UP000029644"/>
    </source>
</evidence>
<feature type="domain" description="TonB-dependent receptor plug" evidence="8">
    <location>
        <begin position="96"/>
        <end position="205"/>
    </location>
</feature>
<evidence type="ECO:0000256" key="3">
    <source>
        <dbReference type="ARBA" id="ARBA00022452"/>
    </source>
</evidence>
<dbReference type="InterPro" id="IPR023997">
    <property type="entry name" value="TonB-dep_OMP_SusC/RagA_CS"/>
</dbReference>
<reference evidence="9 10" key="1">
    <citation type="journal article" date="2014" name="Genome Announc.">
        <title>Draft Genome Sequences of Marine Flavobacterium Algibacter lectus Strains SS8 and NR4.</title>
        <authorList>
            <person name="Takatani N."/>
            <person name="Nakanishi M."/>
            <person name="Meirelles P."/>
            <person name="Mino S."/>
            <person name="Suda W."/>
            <person name="Oshima K."/>
            <person name="Hattori M."/>
            <person name="Ohkuma M."/>
            <person name="Hosokawa M."/>
            <person name="Miyashita K."/>
            <person name="Thompson F.L."/>
            <person name="Niwa A."/>
            <person name="Sawabe T."/>
            <person name="Sawabe T."/>
        </authorList>
    </citation>
    <scope>NUCLEOTIDE SEQUENCE [LARGE SCALE GENOMIC DNA]</scope>
    <source>
        <strain evidence="9 10">JCM 19300</strain>
    </source>
</reference>
<comment type="similarity">
    <text evidence="7">Belongs to the TonB-dependent receptor family.</text>
</comment>
<dbReference type="InterPro" id="IPR023996">
    <property type="entry name" value="TonB-dep_OMP_SusC/RagA"/>
</dbReference>
<keyword evidence="3 7" id="KW-1134">Transmembrane beta strand</keyword>
<dbReference type="SUPFAM" id="SSF56935">
    <property type="entry name" value="Porins"/>
    <property type="match status" value="1"/>
</dbReference>
<protein>
    <submittedName>
        <fullName evidence="9">TonB family protein</fullName>
    </submittedName>
</protein>
<proteinExistence type="inferred from homology"/>
<dbReference type="InterPro" id="IPR008969">
    <property type="entry name" value="CarboxyPept-like_regulatory"/>
</dbReference>
<dbReference type="Pfam" id="PF07715">
    <property type="entry name" value="Plug"/>
    <property type="match status" value="1"/>
</dbReference>
<dbReference type="Gene3D" id="2.60.40.1120">
    <property type="entry name" value="Carboxypeptidase-like, regulatory domain"/>
    <property type="match status" value="1"/>
</dbReference>
<dbReference type="InterPro" id="IPR037066">
    <property type="entry name" value="Plug_dom_sf"/>
</dbReference>
<evidence type="ECO:0000256" key="1">
    <source>
        <dbReference type="ARBA" id="ARBA00004571"/>
    </source>
</evidence>
<dbReference type="GO" id="GO:0009279">
    <property type="term" value="C:cell outer membrane"/>
    <property type="evidence" value="ECO:0007669"/>
    <property type="project" value="UniProtKB-SubCell"/>
</dbReference>
<name>A0A090WB48_9FLAO</name>
<keyword evidence="5 7" id="KW-0472">Membrane</keyword>
<dbReference type="Gene3D" id="2.40.170.20">
    <property type="entry name" value="TonB-dependent receptor, beta-barrel domain"/>
    <property type="match status" value="1"/>
</dbReference>
<dbReference type="Proteomes" id="UP000029644">
    <property type="component" value="Unassembled WGS sequence"/>
</dbReference>
<comment type="subcellular location">
    <subcellularLocation>
        <location evidence="1 7">Cell outer membrane</location>
        <topology evidence="1 7">Multi-pass membrane protein</topology>
    </subcellularLocation>
</comment>
<comment type="caution">
    <text evidence="9">The sequence shown here is derived from an EMBL/GenBank/DDBJ whole genome shotgun (WGS) entry which is preliminary data.</text>
</comment>
<dbReference type="InterPro" id="IPR012910">
    <property type="entry name" value="Plug_dom"/>
</dbReference>
<dbReference type="RefSeq" id="WP_238568563.1">
    <property type="nucleotide sequence ID" value="NZ_BBNQ01000022.1"/>
</dbReference>
<dbReference type="AlphaFoldDB" id="A0A090WB48"/>
<accession>A0A090WB48</accession>